<dbReference type="EMBL" id="JACHXZ010000004">
    <property type="protein sequence ID" value="MBB3169567.1"/>
    <property type="molecule type" value="Genomic_DNA"/>
</dbReference>
<comment type="caution">
    <text evidence="1">The sequence shown here is derived from an EMBL/GenBank/DDBJ whole genome shotgun (WGS) entry which is preliminary data.</text>
</comment>
<proteinExistence type="predicted"/>
<reference evidence="1 2" key="1">
    <citation type="submission" date="2020-08" db="EMBL/GenBank/DDBJ databases">
        <title>Genomic Encyclopedia of Type Strains, Phase III (KMG-III): the genomes of soil and plant-associated and newly described type strains.</title>
        <authorList>
            <person name="Whitman W."/>
        </authorList>
    </citation>
    <scope>NUCLEOTIDE SEQUENCE [LARGE SCALE GENOMIC DNA]</scope>
    <source>
        <strain evidence="1 2">CECT 8571</strain>
    </source>
</reference>
<keyword evidence="2" id="KW-1185">Reference proteome</keyword>
<organism evidence="1 2">
    <name type="scientific">Simiduia aestuariiviva</name>
    <dbReference type="NCBI Taxonomy" id="1510459"/>
    <lineage>
        <taxon>Bacteria</taxon>
        <taxon>Pseudomonadati</taxon>
        <taxon>Pseudomonadota</taxon>
        <taxon>Gammaproteobacteria</taxon>
        <taxon>Cellvibrionales</taxon>
        <taxon>Cellvibrionaceae</taxon>
        <taxon>Simiduia</taxon>
    </lineage>
</organism>
<gene>
    <name evidence="1" type="ORF">FHS30_002780</name>
</gene>
<name>A0A839UW36_9GAMM</name>
<dbReference type="AlphaFoldDB" id="A0A839UW36"/>
<sequence length="46" mass="4859">MLIRILPLIVRRIGAAEASGDCVKVIVVPAVLAESIDTKGAGDLQW</sequence>
<evidence type="ECO:0000313" key="1">
    <source>
        <dbReference type="EMBL" id="MBB3169567.1"/>
    </source>
</evidence>
<dbReference type="Proteomes" id="UP000559987">
    <property type="component" value="Unassembled WGS sequence"/>
</dbReference>
<evidence type="ECO:0000313" key="2">
    <source>
        <dbReference type="Proteomes" id="UP000559987"/>
    </source>
</evidence>
<protein>
    <submittedName>
        <fullName evidence="1">Uncharacterized protein</fullName>
    </submittedName>
</protein>
<accession>A0A839UW36</accession>